<dbReference type="InterPro" id="IPR036388">
    <property type="entry name" value="WH-like_DNA-bd_sf"/>
</dbReference>
<keyword evidence="2" id="KW-0805">Transcription regulation</keyword>
<protein>
    <submittedName>
        <fullName evidence="6">DNA-binding transcriptional LysR family regulator</fullName>
    </submittedName>
</protein>
<evidence type="ECO:0000259" key="5">
    <source>
        <dbReference type="PROSITE" id="PS50931"/>
    </source>
</evidence>
<dbReference type="InterPro" id="IPR050950">
    <property type="entry name" value="HTH-type_LysR_regulators"/>
</dbReference>
<gene>
    <name evidence="6" type="ORF">ABID44_002720</name>
</gene>
<dbReference type="Gene3D" id="3.40.190.10">
    <property type="entry name" value="Periplasmic binding protein-like II"/>
    <property type="match status" value="2"/>
</dbReference>
<dbReference type="InterPro" id="IPR000847">
    <property type="entry name" value="LysR_HTH_N"/>
</dbReference>
<evidence type="ECO:0000313" key="7">
    <source>
        <dbReference type="Proteomes" id="UP001549143"/>
    </source>
</evidence>
<dbReference type="PRINTS" id="PR00039">
    <property type="entry name" value="HTHLYSR"/>
</dbReference>
<dbReference type="PROSITE" id="PS50931">
    <property type="entry name" value="HTH_LYSR"/>
    <property type="match status" value="1"/>
</dbReference>
<proteinExistence type="inferred from homology"/>
<evidence type="ECO:0000256" key="4">
    <source>
        <dbReference type="ARBA" id="ARBA00023163"/>
    </source>
</evidence>
<dbReference type="Proteomes" id="UP001549143">
    <property type="component" value="Unassembled WGS sequence"/>
</dbReference>
<keyword evidence="7" id="KW-1185">Reference proteome</keyword>
<dbReference type="Pfam" id="PF03466">
    <property type="entry name" value="LysR_substrate"/>
    <property type="match status" value="1"/>
</dbReference>
<dbReference type="GO" id="GO:0003677">
    <property type="term" value="F:DNA binding"/>
    <property type="evidence" value="ECO:0007669"/>
    <property type="project" value="UniProtKB-KW"/>
</dbReference>
<dbReference type="RefSeq" id="WP_354152237.1">
    <property type="nucleotide sequence ID" value="NZ_JBEPMN010000011.1"/>
</dbReference>
<evidence type="ECO:0000256" key="3">
    <source>
        <dbReference type="ARBA" id="ARBA00023125"/>
    </source>
</evidence>
<evidence type="ECO:0000256" key="1">
    <source>
        <dbReference type="ARBA" id="ARBA00009437"/>
    </source>
</evidence>
<name>A0ABV2KMR6_9HYPH</name>
<keyword evidence="4" id="KW-0804">Transcription</keyword>
<sequence>MISFRQLHYFIAAAQAGSATRAAERLNVSQPSVSTAIRELEGQFGQPLFERRQALGLELTKFGVEKLAEARAVVGRLEHFASASGAEPAPRLSLAYFATIGPSCLPQVLAKLLRDMPGLQVDLRECDLDALSRSLERGIVDLALTYDVGLPASVSREVLAEYQPHAVMATEHPLARQPDVSLAELAQYPFILVDLPLSREFLMVPFWQQGLSPNVVLRTASVEMVRSMAANGLGVSMLFTRPRHDMSHDGKPVTCLPIRDRTPCQRLVAAYASGAPMSLAAKAALSIIRSHFSPADKA</sequence>
<dbReference type="Pfam" id="PF00126">
    <property type="entry name" value="HTH_1"/>
    <property type="match status" value="1"/>
</dbReference>
<comment type="caution">
    <text evidence="6">The sequence shown here is derived from an EMBL/GenBank/DDBJ whole genome shotgun (WGS) entry which is preliminary data.</text>
</comment>
<dbReference type="PANTHER" id="PTHR30419:SF29">
    <property type="entry name" value="LYSR-FAMILY TRANSCRIPTIONAL REGULATOR"/>
    <property type="match status" value="1"/>
</dbReference>
<accession>A0ABV2KMR6</accession>
<evidence type="ECO:0000256" key="2">
    <source>
        <dbReference type="ARBA" id="ARBA00023015"/>
    </source>
</evidence>
<dbReference type="Gene3D" id="1.10.10.10">
    <property type="entry name" value="Winged helix-like DNA-binding domain superfamily/Winged helix DNA-binding domain"/>
    <property type="match status" value="1"/>
</dbReference>
<dbReference type="InterPro" id="IPR005119">
    <property type="entry name" value="LysR_subst-bd"/>
</dbReference>
<dbReference type="InterPro" id="IPR036390">
    <property type="entry name" value="WH_DNA-bd_sf"/>
</dbReference>
<dbReference type="EMBL" id="JBEPMN010000011">
    <property type="protein sequence ID" value="MET3662382.1"/>
    <property type="molecule type" value="Genomic_DNA"/>
</dbReference>
<dbReference type="PANTHER" id="PTHR30419">
    <property type="entry name" value="HTH-TYPE TRANSCRIPTIONAL REGULATOR YBHD"/>
    <property type="match status" value="1"/>
</dbReference>
<organism evidence="6 7">
    <name type="scientific">Aquamicrobium ahrensii</name>
    <dbReference type="NCBI Taxonomy" id="469551"/>
    <lineage>
        <taxon>Bacteria</taxon>
        <taxon>Pseudomonadati</taxon>
        <taxon>Pseudomonadota</taxon>
        <taxon>Alphaproteobacteria</taxon>
        <taxon>Hyphomicrobiales</taxon>
        <taxon>Phyllobacteriaceae</taxon>
        <taxon>Aquamicrobium</taxon>
    </lineage>
</organism>
<dbReference type="SUPFAM" id="SSF46785">
    <property type="entry name" value="Winged helix' DNA-binding domain"/>
    <property type="match status" value="1"/>
</dbReference>
<reference evidence="6 7" key="1">
    <citation type="submission" date="2024-06" db="EMBL/GenBank/DDBJ databases">
        <title>Genomic Encyclopedia of Type Strains, Phase IV (KMG-IV): sequencing the most valuable type-strain genomes for metagenomic binning, comparative biology and taxonomic classification.</title>
        <authorList>
            <person name="Goeker M."/>
        </authorList>
    </citation>
    <scope>NUCLEOTIDE SEQUENCE [LARGE SCALE GENOMIC DNA]</scope>
    <source>
        <strain evidence="6 7">DSM 19730</strain>
    </source>
</reference>
<feature type="domain" description="HTH lysR-type" evidence="5">
    <location>
        <begin position="2"/>
        <end position="60"/>
    </location>
</feature>
<dbReference type="SUPFAM" id="SSF53850">
    <property type="entry name" value="Periplasmic binding protein-like II"/>
    <property type="match status" value="1"/>
</dbReference>
<keyword evidence="3 6" id="KW-0238">DNA-binding</keyword>
<comment type="similarity">
    <text evidence="1">Belongs to the LysR transcriptional regulatory family.</text>
</comment>
<evidence type="ECO:0000313" key="6">
    <source>
        <dbReference type="EMBL" id="MET3662382.1"/>
    </source>
</evidence>